<organism evidence="1 2">
    <name type="scientific">Sphingobacterium spiritivorum</name>
    <name type="common">Flavobacterium spiritivorum</name>
    <dbReference type="NCBI Taxonomy" id="258"/>
    <lineage>
        <taxon>Bacteria</taxon>
        <taxon>Pseudomonadati</taxon>
        <taxon>Bacteroidota</taxon>
        <taxon>Sphingobacteriia</taxon>
        <taxon>Sphingobacteriales</taxon>
        <taxon>Sphingobacteriaceae</taxon>
        <taxon>Sphingobacterium</taxon>
    </lineage>
</organism>
<reference evidence="1 2" key="1">
    <citation type="submission" date="2018-06" db="EMBL/GenBank/DDBJ databases">
        <authorList>
            <consortium name="Pathogen Informatics"/>
            <person name="Doyle S."/>
        </authorList>
    </citation>
    <scope>NUCLEOTIDE SEQUENCE [LARGE SCALE GENOMIC DNA]</scope>
    <source>
        <strain evidence="1 2">NCTC11388</strain>
    </source>
</reference>
<dbReference type="EMBL" id="UGYW01000002">
    <property type="protein sequence ID" value="SUJ04598.1"/>
    <property type="molecule type" value="Genomic_DNA"/>
</dbReference>
<dbReference type="SUPFAM" id="SSF53807">
    <property type="entry name" value="Helical backbone' metal receptor"/>
    <property type="match status" value="1"/>
</dbReference>
<evidence type="ECO:0008006" key="3">
    <source>
        <dbReference type="Google" id="ProtNLM"/>
    </source>
</evidence>
<protein>
    <recommendedName>
        <fullName evidence="3">ABC transporter substrate-binding protein</fullName>
    </recommendedName>
</protein>
<evidence type="ECO:0000313" key="2">
    <source>
        <dbReference type="Proteomes" id="UP000254893"/>
    </source>
</evidence>
<gene>
    <name evidence="1" type="ORF">NCTC11388_01440</name>
</gene>
<sequence>MELGSYPDPYYLCSMLEYKNELIDELVEKLNLQQISLEPALVQSAQDIASFEDLKLFIERFTHMHTPASNLAEELEEEVDILVHKLKFIPTETRPKVLLLENIDPASPLQSALTTESIRIAGGVPLEIQEYKDADILLIKQDEFLLYGQLPQFIQQEEWSSIPAIKNNKIYIIKKDDFANVPGKDYLLELEILAEIIQPKYFIFGHQGIDWVNFDLG</sequence>
<evidence type="ECO:0000313" key="1">
    <source>
        <dbReference type="EMBL" id="SUJ04598.1"/>
    </source>
</evidence>
<dbReference type="AlphaFoldDB" id="A0A380BR67"/>
<dbReference type="Gene3D" id="3.40.50.1980">
    <property type="entry name" value="Nitrogenase molybdenum iron protein domain"/>
    <property type="match status" value="1"/>
</dbReference>
<dbReference type="RefSeq" id="WP_258862064.1">
    <property type="nucleotide sequence ID" value="NZ_UGYW01000002.1"/>
</dbReference>
<proteinExistence type="predicted"/>
<dbReference type="Proteomes" id="UP000254893">
    <property type="component" value="Unassembled WGS sequence"/>
</dbReference>
<accession>A0A380BR67</accession>
<name>A0A380BR67_SPHSI</name>